<evidence type="ECO:0000256" key="12">
    <source>
        <dbReference type="ARBA" id="ARBA00031985"/>
    </source>
</evidence>
<dbReference type="InterPro" id="IPR034149">
    <property type="entry name" value="TOPRIM_TopoI"/>
</dbReference>
<reference evidence="17" key="1">
    <citation type="submission" date="2023-03" db="EMBL/GenBank/DDBJ databases">
        <authorList>
            <person name="Steffen K."/>
            <person name="Cardenas P."/>
        </authorList>
    </citation>
    <scope>NUCLEOTIDE SEQUENCE</scope>
</reference>
<dbReference type="PRINTS" id="PR00417">
    <property type="entry name" value="PRTPISMRASEI"/>
</dbReference>
<dbReference type="EC" id="5.6.2.1" evidence="3"/>
<dbReference type="CDD" id="cd00186">
    <property type="entry name" value="TOP1Ac"/>
    <property type="match status" value="1"/>
</dbReference>
<dbReference type="InterPro" id="IPR005733">
    <property type="entry name" value="TopoI_bac-type"/>
</dbReference>
<keyword evidence="18" id="KW-1185">Reference proteome</keyword>
<dbReference type="InterPro" id="IPR028612">
    <property type="entry name" value="Topoisom_1_IA"/>
</dbReference>
<evidence type="ECO:0000256" key="13">
    <source>
        <dbReference type="ARBA" id="ARBA00032235"/>
    </source>
</evidence>
<dbReference type="InterPro" id="IPR013825">
    <property type="entry name" value="Topo_IA_cen_sub2"/>
</dbReference>
<dbReference type="InterPro" id="IPR006171">
    <property type="entry name" value="TOPRIM_dom"/>
</dbReference>
<dbReference type="SUPFAM" id="SSF57783">
    <property type="entry name" value="Zinc beta-ribbon"/>
    <property type="match status" value="2"/>
</dbReference>
<dbReference type="AlphaFoldDB" id="A0AA35RZF6"/>
<dbReference type="CDD" id="cd03363">
    <property type="entry name" value="TOPRIM_TopoIA_TopoI"/>
    <property type="match status" value="1"/>
</dbReference>
<dbReference type="InterPro" id="IPR013826">
    <property type="entry name" value="Topo_IA_cen_sub3"/>
</dbReference>
<dbReference type="Pfam" id="PF01131">
    <property type="entry name" value="Topoisom_bac"/>
    <property type="match status" value="1"/>
</dbReference>
<gene>
    <name evidence="17" type="ORF">GBAR_LOCUS12311</name>
</gene>
<dbReference type="InterPro" id="IPR000380">
    <property type="entry name" value="Topo_IA"/>
</dbReference>
<keyword evidence="8" id="KW-0799">Topoisomerase</keyword>
<comment type="similarity">
    <text evidence="2">Belongs to the type IA topoisomerase family.</text>
</comment>
<dbReference type="Proteomes" id="UP001174909">
    <property type="component" value="Unassembled WGS sequence"/>
</dbReference>
<dbReference type="InterPro" id="IPR003601">
    <property type="entry name" value="Topo_IA_2"/>
</dbReference>
<dbReference type="InterPro" id="IPR023405">
    <property type="entry name" value="Topo_IA_core_domain"/>
</dbReference>
<dbReference type="Gene3D" id="3.40.50.140">
    <property type="match status" value="1"/>
</dbReference>
<evidence type="ECO:0000256" key="14">
    <source>
        <dbReference type="ARBA" id="ARBA00032877"/>
    </source>
</evidence>
<dbReference type="HAMAP" id="MF_00952">
    <property type="entry name" value="Topoisom_1_prok"/>
    <property type="match status" value="1"/>
</dbReference>
<dbReference type="PANTHER" id="PTHR42785:SF1">
    <property type="entry name" value="DNA TOPOISOMERASE"/>
    <property type="match status" value="1"/>
</dbReference>
<dbReference type="Gene3D" id="1.10.460.10">
    <property type="entry name" value="Topoisomerase I, domain 2"/>
    <property type="match status" value="1"/>
</dbReference>
<evidence type="ECO:0000256" key="11">
    <source>
        <dbReference type="ARBA" id="ARBA00030003"/>
    </source>
</evidence>
<evidence type="ECO:0000259" key="15">
    <source>
        <dbReference type="PROSITE" id="PS50880"/>
    </source>
</evidence>
<organism evidence="17 18">
    <name type="scientific">Geodia barretti</name>
    <name type="common">Barrett's horny sponge</name>
    <dbReference type="NCBI Taxonomy" id="519541"/>
    <lineage>
        <taxon>Eukaryota</taxon>
        <taxon>Metazoa</taxon>
        <taxon>Porifera</taxon>
        <taxon>Demospongiae</taxon>
        <taxon>Heteroscleromorpha</taxon>
        <taxon>Tetractinellida</taxon>
        <taxon>Astrophorina</taxon>
        <taxon>Geodiidae</taxon>
        <taxon>Geodia</taxon>
    </lineage>
</organism>
<dbReference type="Pfam" id="PF01396">
    <property type="entry name" value="Zn_ribbon_Top1"/>
    <property type="match status" value="3"/>
</dbReference>
<keyword evidence="5" id="KW-0863">Zinc-finger</keyword>
<dbReference type="GO" id="GO:0006265">
    <property type="term" value="P:DNA topological change"/>
    <property type="evidence" value="ECO:0007669"/>
    <property type="project" value="InterPro"/>
</dbReference>
<accession>A0AA35RZF6</accession>
<keyword evidence="10" id="KW-0413">Isomerase</keyword>
<keyword evidence="7" id="KW-0460">Magnesium</keyword>
<proteinExistence type="inferred from homology"/>
<evidence type="ECO:0000313" key="18">
    <source>
        <dbReference type="Proteomes" id="UP001174909"/>
    </source>
</evidence>
<dbReference type="InterPro" id="IPR013497">
    <property type="entry name" value="Topo_IA_cen"/>
</dbReference>
<name>A0AA35RZF6_GEOBA</name>
<dbReference type="Gene3D" id="1.10.290.10">
    <property type="entry name" value="Topoisomerase I, domain 4"/>
    <property type="match status" value="1"/>
</dbReference>
<evidence type="ECO:0000256" key="6">
    <source>
        <dbReference type="ARBA" id="ARBA00022833"/>
    </source>
</evidence>
<protein>
    <recommendedName>
        <fullName evidence="3">DNA topoisomerase</fullName>
        <ecNumber evidence="3">5.6.2.1</ecNumber>
    </recommendedName>
    <alternativeName>
        <fullName evidence="14">Omega-protein</fullName>
    </alternativeName>
    <alternativeName>
        <fullName evidence="13">Relaxing enzyme</fullName>
    </alternativeName>
    <alternativeName>
        <fullName evidence="11">Swivelase</fullName>
    </alternativeName>
    <alternativeName>
        <fullName evidence="12">Untwisting enzyme</fullName>
    </alternativeName>
</protein>
<dbReference type="GO" id="GO:0003917">
    <property type="term" value="F:DNA topoisomerase type I (single strand cut, ATP-independent) activity"/>
    <property type="evidence" value="ECO:0007669"/>
    <property type="project" value="UniProtKB-EC"/>
</dbReference>
<keyword evidence="6" id="KW-0862">Zinc</keyword>
<evidence type="ECO:0000313" key="17">
    <source>
        <dbReference type="EMBL" id="CAI8020600.1"/>
    </source>
</evidence>
<dbReference type="SMART" id="SM00436">
    <property type="entry name" value="TOP1Bc"/>
    <property type="match status" value="1"/>
</dbReference>
<dbReference type="PROSITE" id="PS52039">
    <property type="entry name" value="TOPO_IA_2"/>
    <property type="match status" value="1"/>
</dbReference>
<evidence type="ECO:0000256" key="9">
    <source>
        <dbReference type="ARBA" id="ARBA00023125"/>
    </source>
</evidence>
<dbReference type="SUPFAM" id="SSF56712">
    <property type="entry name" value="Prokaryotic type I DNA topoisomerase"/>
    <property type="match status" value="1"/>
</dbReference>
<dbReference type="InterPro" id="IPR013498">
    <property type="entry name" value="Topo_IA_Znf"/>
</dbReference>
<dbReference type="SMART" id="SM00493">
    <property type="entry name" value="TOPRIM"/>
    <property type="match status" value="1"/>
</dbReference>
<dbReference type="InterPro" id="IPR023406">
    <property type="entry name" value="Topo_IA_AS"/>
</dbReference>
<evidence type="ECO:0000256" key="3">
    <source>
        <dbReference type="ARBA" id="ARBA00012891"/>
    </source>
</evidence>
<evidence type="ECO:0000256" key="1">
    <source>
        <dbReference type="ARBA" id="ARBA00000213"/>
    </source>
</evidence>
<dbReference type="Pfam" id="PF01751">
    <property type="entry name" value="Toprim"/>
    <property type="match status" value="1"/>
</dbReference>
<dbReference type="GO" id="GO:0005694">
    <property type="term" value="C:chromosome"/>
    <property type="evidence" value="ECO:0007669"/>
    <property type="project" value="InterPro"/>
</dbReference>
<feature type="domain" description="Toprim" evidence="15">
    <location>
        <begin position="3"/>
        <end position="113"/>
    </location>
</feature>
<dbReference type="InterPro" id="IPR003602">
    <property type="entry name" value="Topo_IA_DNA-bd_dom"/>
</dbReference>
<dbReference type="NCBIfam" id="TIGR01051">
    <property type="entry name" value="topA_bact"/>
    <property type="match status" value="1"/>
</dbReference>
<evidence type="ECO:0000256" key="10">
    <source>
        <dbReference type="ARBA" id="ARBA00023235"/>
    </source>
</evidence>
<feature type="domain" description="Topo IA-type catalytic" evidence="16">
    <location>
        <begin position="129"/>
        <end position="547"/>
    </location>
</feature>
<evidence type="ECO:0000256" key="5">
    <source>
        <dbReference type="ARBA" id="ARBA00022771"/>
    </source>
</evidence>
<dbReference type="SMART" id="SM00437">
    <property type="entry name" value="TOP1Ac"/>
    <property type="match status" value="1"/>
</dbReference>
<dbReference type="Gene3D" id="2.70.20.10">
    <property type="entry name" value="Topoisomerase I, domain 3"/>
    <property type="match status" value="1"/>
</dbReference>
<keyword evidence="9" id="KW-0238">DNA-binding</keyword>
<comment type="catalytic activity">
    <reaction evidence="1">
        <text>ATP-independent breakage of single-stranded DNA, followed by passage and rejoining.</text>
        <dbReference type="EC" id="5.6.2.1"/>
    </reaction>
</comment>
<evidence type="ECO:0000256" key="8">
    <source>
        <dbReference type="ARBA" id="ARBA00023029"/>
    </source>
</evidence>
<dbReference type="PANTHER" id="PTHR42785">
    <property type="entry name" value="DNA TOPOISOMERASE, TYPE IA, CORE"/>
    <property type="match status" value="1"/>
</dbReference>
<dbReference type="EMBL" id="CASHTH010001839">
    <property type="protein sequence ID" value="CAI8020600.1"/>
    <property type="molecule type" value="Genomic_DNA"/>
</dbReference>
<dbReference type="Gene3D" id="3.30.65.10">
    <property type="entry name" value="Bacterial Topoisomerase I, domain 1"/>
    <property type="match status" value="3"/>
</dbReference>
<keyword evidence="4" id="KW-0479">Metal-binding</keyword>
<evidence type="ECO:0000256" key="7">
    <source>
        <dbReference type="ARBA" id="ARBA00022842"/>
    </source>
</evidence>
<evidence type="ECO:0000256" key="2">
    <source>
        <dbReference type="ARBA" id="ARBA00009446"/>
    </source>
</evidence>
<dbReference type="PROSITE" id="PS00396">
    <property type="entry name" value="TOPO_IA_1"/>
    <property type="match status" value="1"/>
</dbReference>
<dbReference type="PROSITE" id="PS50880">
    <property type="entry name" value="TOPRIM"/>
    <property type="match status" value="1"/>
</dbReference>
<dbReference type="GO" id="GO:0008270">
    <property type="term" value="F:zinc ion binding"/>
    <property type="evidence" value="ECO:0007669"/>
    <property type="project" value="UniProtKB-KW"/>
</dbReference>
<dbReference type="InterPro" id="IPR013824">
    <property type="entry name" value="Topo_IA_cen_sub1"/>
</dbReference>
<evidence type="ECO:0000256" key="4">
    <source>
        <dbReference type="ARBA" id="ARBA00022723"/>
    </source>
</evidence>
<comment type="caution">
    <text evidence="17">The sequence shown here is derived from an EMBL/GenBank/DDBJ whole genome shotgun (WGS) entry which is preliminary data.</text>
</comment>
<evidence type="ECO:0000259" key="16">
    <source>
        <dbReference type="PROSITE" id="PS52039"/>
    </source>
</evidence>
<sequence length="736" mass="83144">MPKSLVVVESPAKAKTIKKILGADYIVESSVGHIRDLPPKELGVDIENAFAPKYVLIRGKGKVVKSLQSEARKVDNIYLAADPDREGEAICWHLFEELKKTKKPIYRITYNEVTKNAILEAIQKPGDIDMALVDAQQARRVLDRLVGYQISPILWRSVKPGLSAGRVQSVAVRLICEREAEIEAFKSEEYWTLTATLTPTEVQHLFPAKLHRIGKKKGEINEARAKELAADAKTQAYLVEKVQKRERKQKPVPPFITSTLQQEASRKLRFVAKRTMFIAQQLYEVGLITYMRTDSTRVAQEALQAARAYIKTTFGEEYLPNRAVNYQTKKGAQDAHEAIRPTLPLQSPADLKPYLSNDQFRLYELIWMRFIASQMNPAIFDGTTIDIQAGTYLFRSTGSVMKFQGFRRVYMEGESDGEDVNLPDVKEGDTLNLRKLEPKQHFTQPPPRYNEATLVKMLEAKEIGRPSTYASILSTIQDRGYVTKERGRLLPTDVGRLVNELLKHGFPNIVDVEFTAKMEDQLDVIADGKVKWVETLGQFYPAFQTALKEAPDRMYEARKAMEEQSDEKCEKCGTNMIIKWGRYGRFLGCANYPECQNIKRLTSADDAPTAEPEPTDTACDKCGEPMVIRVSRAGAKFLSCSGYPKCKNAKPIPMGIDCPEPDCDGYLGERRSRRGKVFYGCSNYPKCEFSTWDKPVPEPCPKCNAPFLVEKTEKAKGSEVVTTRLACRTSECDYTK</sequence>
<dbReference type="GO" id="GO:0003677">
    <property type="term" value="F:DNA binding"/>
    <property type="evidence" value="ECO:0007669"/>
    <property type="project" value="UniProtKB-KW"/>
</dbReference>